<dbReference type="GO" id="GO:0005829">
    <property type="term" value="C:cytosol"/>
    <property type="evidence" value="ECO:0007669"/>
    <property type="project" value="TreeGrafter"/>
</dbReference>
<dbReference type="PROSITE" id="PS01079">
    <property type="entry name" value="MOCF_BIOSYNTHESIS_2"/>
    <property type="match status" value="1"/>
</dbReference>
<dbReference type="Gene3D" id="2.40.340.10">
    <property type="entry name" value="MoeA, C-terminal, domain IV"/>
    <property type="match status" value="1"/>
</dbReference>
<keyword evidence="6" id="KW-0500">Molybdenum</keyword>
<dbReference type="PANTHER" id="PTHR10192">
    <property type="entry name" value="MOLYBDOPTERIN BIOSYNTHESIS PROTEIN"/>
    <property type="match status" value="1"/>
</dbReference>
<evidence type="ECO:0000256" key="2">
    <source>
        <dbReference type="ARBA" id="ARBA00005046"/>
    </source>
</evidence>
<dbReference type="OrthoDB" id="9804758at2"/>
<dbReference type="SUPFAM" id="SSF63882">
    <property type="entry name" value="MoeA N-terminal region -like"/>
    <property type="match status" value="1"/>
</dbReference>
<comment type="similarity">
    <text evidence="3 6">Belongs to the MoeA family.</text>
</comment>
<evidence type="ECO:0000259" key="7">
    <source>
        <dbReference type="SMART" id="SM00852"/>
    </source>
</evidence>
<dbReference type="SUPFAM" id="SSF63867">
    <property type="entry name" value="MoeA C-terminal domain-like"/>
    <property type="match status" value="1"/>
</dbReference>
<dbReference type="InterPro" id="IPR036135">
    <property type="entry name" value="MoeA_linker/N_sf"/>
</dbReference>
<dbReference type="InterPro" id="IPR038987">
    <property type="entry name" value="MoeA-like"/>
</dbReference>
<comment type="caution">
    <text evidence="8">The sequence shown here is derived from an EMBL/GenBank/DDBJ whole genome shotgun (WGS) entry which is preliminary data.</text>
</comment>
<evidence type="ECO:0000313" key="8">
    <source>
        <dbReference type="EMBL" id="GEL00971.1"/>
    </source>
</evidence>
<dbReference type="EC" id="2.10.1.1" evidence="6"/>
<dbReference type="InterPro" id="IPR001453">
    <property type="entry name" value="MoaB/Mog_dom"/>
</dbReference>
<evidence type="ECO:0000313" key="9">
    <source>
        <dbReference type="Proteomes" id="UP000321405"/>
    </source>
</evidence>
<keyword evidence="6" id="KW-0460">Magnesium</keyword>
<dbReference type="SMART" id="SM00852">
    <property type="entry name" value="MoCF_biosynth"/>
    <property type="match status" value="1"/>
</dbReference>
<dbReference type="PANTHER" id="PTHR10192:SF5">
    <property type="entry name" value="GEPHYRIN"/>
    <property type="match status" value="1"/>
</dbReference>
<keyword evidence="4 6" id="KW-0501">Molybdenum cofactor biosynthesis</keyword>
<comment type="catalytic activity">
    <reaction evidence="5">
        <text>adenylyl-molybdopterin + molybdate = Mo-molybdopterin + AMP + H(+)</text>
        <dbReference type="Rhea" id="RHEA:35047"/>
        <dbReference type="ChEBI" id="CHEBI:15378"/>
        <dbReference type="ChEBI" id="CHEBI:36264"/>
        <dbReference type="ChEBI" id="CHEBI:62727"/>
        <dbReference type="ChEBI" id="CHEBI:71302"/>
        <dbReference type="ChEBI" id="CHEBI:456215"/>
        <dbReference type="EC" id="2.10.1.1"/>
    </reaction>
</comment>
<dbReference type="NCBIfam" id="TIGR00177">
    <property type="entry name" value="molyb_syn"/>
    <property type="match status" value="1"/>
</dbReference>
<keyword evidence="9" id="KW-1185">Reference proteome</keyword>
<feature type="domain" description="MoaB/Mog" evidence="7">
    <location>
        <begin position="183"/>
        <end position="323"/>
    </location>
</feature>
<dbReference type="InterPro" id="IPR036425">
    <property type="entry name" value="MoaB/Mog-like_dom_sf"/>
</dbReference>
<dbReference type="InterPro" id="IPR036688">
    <property type="entry name" value="MoeA_C_domain_IV_sf"/>
</dbReference>
<comment type="cofactor">
    <cofactor evidence="6">
        <name>Mg(2+)</name>
        <dbReference type="ChEBI" id="CHEBI:18420"/>
    </cofactor>
</comment>
<dbReference type="Pfam" id="PF00994">
    <property type="entry name" value="MoCF_biosynth"/>
    <property type="match status" value="1"/>
</dbReference>
<dbReference type="Proteomes" id="UP000321405">
    <property type="component" value="Unassembled WGS sequence"/>
</dbReference>
<evidence type="ECO:0000256" key="6">
    <source>
        <dbReference type="RuleBase" id="RU365090"/>
    </source>
</evidence>
<dbReference type="Pfam" id="PF03453">
    <property type="entry name" value="MoeA_N"/>
    <property type="match status" value="1"/>
</dbReference>
<organism evidence="8 9">
    <name type="scientific">Swaminathania salitolerans</name>
    <dbReference type="NCBI Taxonomy" id="182838"/>
    <lineage>
        <taxon>Bacteria</taxon>
        <taxon>Pseudomonadati</taxon>
        <taxon>Pseudomonadota</taxon>
        <taxon>Alphaproteobacteria</taxon>
        <taxon>Acetobacterales</taxon>
        <taxon>Acetobacteraceae</taxon>
        <taxon>Swaminathania</taxon>
    </lineage>
</organism>
<dbReference type="Gene3D" id="3.90.105.10">
    <property type="entry name" value="Molybdopterin biosynthesis moea protein, domain 2"/>
    <property type="match status" value="1"/>
</dbReference>
<dbReference type="EMBL" id="BJVC01000001">
    <property type="protein sequence ID" value="GEL00971.1"/>
    <property type="molecule type" value="Genomic_DNA"/>
</dbReference>
<dbReference type="InterPro" id="IPR008284">
    <property type="entry name" value="MoCF_biosynth_CS"/>
</dbReference>
<dbReference type="UniPathway" id="UPA00344"/>
<dbReference type="Gene3D" id="3.40.980.10">
    <property type="entry name" value="MoaB/Mog-like domain"/>
    <property type="match status" value="1"/>
</dbReference>
<comment type="pathway">
    <text evidence="2 6">Cofactor biosynthesis; molybdopterin biosynthesis.</text>
</comment>
<dbReference type="RefSeq" id="WP_147092010.1">
    <property type="nucleotide sequence ID" value="NZ_BJVC01000001.1"/>
</dbReference>
<sequence>MTDLLSLSEADRLIGASLPLFADETVPLAGAAARILRQDVLAERALPPYDRVIMDGIAVRWTGQHRHFLTAGLQGAGQPPLTLPEDGACIRVMTGSVLPLGADTVIPREKLVEEERDRQGRHAFRLETDYAPSPGQHVHRQGADCRAGERLLGAGCILTPPAMAILAANNVAHPRVTRVPAIAIVSTGDELVSPGAPVENWQIRRSNEFAIGASLARKGFVRQTQSILRDDLAQQVETLGALLASHDVLILSGGVSMGEFDYIPRALERLGVRKVFHKVAQRPGKPFWFGIAQDGRPVFALPGNPVSAASCCSRHVIPALLRAQGAEAAPIRMVRLGQALDPIRDMTRFVPVRLTQDDGGMTTAIPFPMPSSGDFNRLALTDGIVELPPGGATREAGCAVAFHDW</sequence>
<proteinExistence type="inferred from homology"/>
<dbReference type="InterPro" id="IPR005110">
    <property type="entry name" value="MoeA_linker/N"/>
</dbReference>
<keyword evidence="6 8" id="KW-0808">Transferase</keyword>
<protein>
    <recommendedName>
        <fullName evidence="6">Molybdopterin molybdenumtransferase</fullName>
        <ecNumber evidence="6">2.10.1.1</ecNumber>
    </recommendedName>
</protein>
<dbReference type="GO" id="GO:0006777">
    <property type="term" value="P:Mo-molybdopterin cofactor biosynthetic process"/>
    <property type="evidence" value="ECO:0007669"/>
    <property type="project" value="UniProtKB-UniRule"/>
</dbReference>
<keyword evidence="6" id="KW-0479">Metal-binding</keyword>
<dbReference type="SUPFAM" id="SSF53218">
    <property type="entry name" value="Molybdenum cofactor biosynthesis proteins"/>
    <property type="match status" value="1"/>
</dbReference>
<name>A0A511BKV1_9PROT</name>
<dbReference type="GO" id="GO:0061599">
    <property type="term" value="F:molybdopterin molybdotransferase activity"/>
    <property type="evidence" value="ECO:0007669"/>
    <property type="project" value="UniProtKB-UniRule"/>
</dbReference>
<evidence type="ECO:0000256" key="5">
    <source>
        <dbReference type="ARBA" id="ARBA00047317"/>
    </source>
</evidence>
<evidence type="ECO:0000256" key="4">
    <source>
        <dbReference type="ARBA" id="ARBA00023150"/>
    </source>
</evidence>
<dbReference type="CDD" id="cd00887">
    <property type="entry name" value="MoeA"/>
    <property type="match status" value="1"/>
</dbReference>
<dbReference type="Pfam" id="PF03454">
    <property type="entry name" value="MoeA_C"/>
    <property type="match status" value="1"/>
</dbReference>
<evidence type="ECO:0000256" key="3">
    <source>
        <dbReference type="ARBA" id="ARBA00010763"/>
    </source>
</evidence>
<reference evidence="8 9" key="1">
    <citation type="submission" date="2019-07" db="EMBL/GenBank/DDBJ databases">
        <title>Whole genome shotgun sequence of Swaminathania salitolerans NBRC 104436.</title>
        <authorList>
            <person name="Hosoyama A."/>
            <person name="Uohara A."/>
            <person name="Ohji S."/>
            <person name="Ichikawa N."/>
        </authorList>
    </citation>
    <scope>NUCLEOTIDE SEQUENCE [LARGE SCALE GENOMIC DNA]</scope>
    <source>
        <strain evidence="8 9">NBRC 104436</strain>
    </source>
</reference>
<dbReference type="AlphaFoldDB" id="A0A511BKV1"/>
<dbReference type="Gene3D" id="2.170.190.11">
    <property type="entry name" value="Molybdopterin biosynthesis moea protein, domain 3"/>
    <property type="match status" value="1"/>
</dbReference>
<dbReference type="GO" id="GO:0046872">
    <property type="term" value="F:metal ion binding"/>
    <property type="evidence" value="ECO:0007669"/>
    <property type="project" value="UniProtKB-UniRule"/>
</dbReference>
<dbReference type="InterPro" id="IPR005111">
    <property type="entry name" value="MoeA_C_domain_IV"/>
</dbReference>
<accession>A0A511BKV1</accession>
<gene>
    <name evidence="8" type="primary">moeA</name>
    <name evidence="8" type="ORF">SSA02_01340</name>
</gene>
<evidence type="ECO:0000256" key="1">
    <source>
        <dbReference type="ARBA" id="ARBA00002901"/>
    </source>
</evidence>
<comment type="function">
    <text evidence="1 6">Catalyzes the insertion of molybdate into adenylated molybdopterin with the concomitant release of AMP.</text>
</comment>